<feature type="compositionally biased region" description="Low complexity" evidence="1">
    <location>
        <begin position="67"/>
        <end position="93"/>
    </location>
</feature>
<reference evidence="2" key="1">
    <citation type="submission" date="2020-08" db="EMBL/GenBank/DDBJ databases">
        <title>Genome sequencing and assembly of the red palm weevil Rhynchophorus ferrugineus.</title>
        <authorList>
            <person name="Dias G.B."/>
            <person name="Bergman C.M."/>
            <person name="Manee M."/>
        </authorList>
    </citation>
    <scope>NUCLEOTIDE SEQUENCE</scope>
    <source>
        <strain evidence="2">AA-2017</strain>
        <tissue evidence="2">Whole larva</tissue>
    </source>
</reference>
<dbReference type="Proteomes" id="UP000625711">
    <property type="component" value="Unassembled WGS sequence"/>
</dbReference>
<name>A0A834IG09_RHYFE</name>
<comment type="caution">
    <text evidence="2">The sequence shown here is derived from an EMBL/GenBank/DDBJ whole genome shotgun (WGS) entry which is preliminary data.</text>
</comment>
<evidence type="ECO:0000313" key="3">
    <source>
        <dbReference type="Proteomes" id="UP000625711"/>
    </source>
</evidence>
<dbReference type="EMBL" id="JAACXV010000411">
    <property type="protein sequence ID" value="KAF7277968.1"/>
    <property type="molecule type" value="Genomic_DNA"/>
</dbReference>
<accession>A0A834IG09</accession>
<protein>
    <submittedName>
        <fullName evidence="2">Uncharacterized protein</fullName>
    </submittedName>
</protein>
<evidence type="ECO:0000313" key="2">
    <source>
        <dbReference type="EMBL" id="KAF7277968.1"/>
    </source>
</evidence>
<keyword evidence="3" id="KW-1185">Reference proteome</keyword>
<dbReference type="AlphaFoldDB" id="A0A834IG09"/>
<evidence type="ECO:0000256" key="1">
    <source>
        <dbReference type="SAM" id="MobiDB-lite"/>
    </source>
</evidence>
<proteinExistence type="predicted"/>
<sequence length="151" mass="16896">MIDLKHLNFYYYNKQTYLRYFIRLHVFNVLSNMSDPAGDKSSSSGLSRSAEDGVQNETENQSNLVQSTKLSGSASSLNSVASSKASVSTTKSGIRPPSRIGRPCGDRHKPPVPQSPPKSSEYNFVIFVERYILNRLLESDYTYSTFISRKG</sequence>
<gene>
    <name evidence="2" type="ORF">GWI33_009082</name>
</gene>
<feature type="region of interest" description="Disordered" evidence="1">
    <location>
        <begin position="36"/>
        <end position="119"/>
    </location>
</feature>
<organism evidence="2 3">
    <name type="scientific">Rhynchophorus ferrugineus</name>
    <name type="common">Red palm weevil</name>
    <name type="synonym">Curculio ferrugineus</name>
    <dbReference type="NCBI Taxonomy" id="354439"/>
    <lineage>
        <taxon>Eukaryota</taxon>
        <taxon>Metazoa</taxon>
        <taxon>Ecdysozoa</taxon>
        <taxon>Arthropoda</taxon>
        <taxon>Hexapoda</taxon>
        <taxon>Insecta</taxon>
        <taxon>Pterygota</taxon>
        <taxon>Neoptera</taxon>
        <taxon>Endopterygota</taxon>
        <taxon>Coleoptera</taxon>
        <taxon>Polyphaga</taxon>
        <taxon>Cucujiformia</taxon>
        <taxon>Curculionidae</taxon>
        <taxon>Dryophthorinae</taxon>
        <taxon>Rhynchophorus</taxon>
    </lineage>
</organism>
<feature type="compositionally biased region" description="Polar residues" evidence="1">
    <location>
        <begin position="55"/>
        <end position="66"/>
    </location>
</feature>